<proteinExistence type="predicted"/>
<dbReference type="EMBL" id="CP017641">
    <property type="protein sequence ID" value="APZ92351.1"/>
    <property type="molecule type" value="Genomic_DNA"/>
</dbReference>
<organism evidence="2 3">
    <name type="scientific">Fuerstiella marisgermanici</name>
    <dbReference type="NCBI Taxonomy" id="1891926"/>
    <lineage>
        <taxon>Bacteria</taxon>
        <taxon>Pseudomonadati</taxon>
        <taxon>Planctomycetota</taxon>
        <taxon>Planctomycetia</taxon>
        <taxon>Planctomycetales</taxon>
        <taxon>Planctomycetaceae</taxon>
        <taxon>Fuerstiella</taxon>
    </lineage>
</organism>
<feature type="transmembrane region" description="Helical" evidence="1">
    <location>
        <begin position="34"/>
        <end position="54"/>
    </location>
</feature>
<name>A0A1P8WE63_9PLAN</name>
<protein>
    <submittedName>
        <fullName evidence="2">Uncharacterized protein</fullName>
    </submittedName>
</protein>
<evidence type="ECO:0000256" key="1">
    <source>
        <dbReference type="SAM" id="Phobius"/>
    </source>
</evidence>
<feature type="transmembrane region" description="Helical" evidence="1">
    <location>
        <begin position="74"/>
        <end position="92"/>
    </location>
</feature>
<evidence type="ECO:0000313" key="2">
    <source>
        <dbReference type="EMBL" id="APZ92351.1"/>
    </source>
</evidence>
<feature type="transmembrane region" description="Helical" evidence="1">
    <location>
        <begin position="113"/>
        <end position="133"/>
    </location>
</feature>
<evidence type="ECO:0000313" key="3">
    <source>
        <dbReference type="Proteomes" id="UP000187735"/>
    </source>
</evidence>
<keyword evidence="3" id="KW-1185">Reference proteome</keyword>
<keyword evidence="1" id="KW-1133">Transmembrane helix</keyword>
<reference evidence="2 3" key="1">
    <citation type="journal article" date="2016" name="Front. Microbiol.">
        <title>Fuerstia marisgermanicae gen. nov., sp. nov., an Unusual Member of the Phylum Planctomycetes from the German Wadden Sea.</title>
        <authorList>
            <person name="Kohn T."/>
            <person name="Heuer A."/>
            <person name="Jogler M."/>
            <person name="Vollmers J."/>
            <person name="Boedeker C."/>
            <person name="Bunk B."/>
            <person name="Rast P."/>
            <person name="Borchert D."/>
            <person name="Glockner I."/>
            <person name="Freese H.M."/>
            <person name="Klenk H.P."/>
            <person name="Overmann J."/>
            <person name="Kaster A.K."/>
            <person name="Rohde M."/>
            <person name="Wiegand S."/>
            <person name="Jogler C."/>
        </authorList>
    </citation>
    <scope>NUCLEOTIDE SEQUENCE [LARGE SCALE GENOMIC DNA]</scope>
    <source>
        <strain evidence="2 3">NH11</strain>
    </source>
</reference>
<dbReference type="AlphaFoldDB" id="A0A1P8WE63"/>
<keyword evidence="1" id="KW-0812">Transmembrane</keyword>
<dbReference type="Proteomes" id="UP000187735">
    <property type="component" value="Chromosome"/>
</dbReference>
<sequence>MSATSHCTVTSTLVSLNAMRKTVQYIKCRRIGQALVWGAIGSFLLSALGSYVIWNGSTSNGDPPFIETFGITGWYCAFLKFAIIPGFCALNAGLEVKKSVQPTLRRSGTKLQWVWFFIWFHYFTPLFPLSHWLSRSLSDSGCTGKDVGNPDKGD</sequence>
<gene>
    <name evidence="2" type="ORF">Fuma_01961</name>
</gene>
<keyword evidence="1" id="KW-0472">Membrane</keyword>
<accession>A0A1P8WE63</accession>
<dbReference type="KEGG" id="fmr:Fuma_01961"/>